<keyword evidence="2 6" id="KW-0349">Heme</keyword>
<gene>
    <name evidence="10" type="ORF">SAMN04487971_102130</name>
</gene>
<dbReference type="InterPro" id="IPR009056">
    <property type="entry name" value="Cyt_c-like_dom"/>
</dbReference>
<keyword evidence="4" id="KW-0560">Oxidoreductase</keyword>
<dbReference type="InterPro" id="IPR036909">
    <property type="entry name" value="Cyt_c-like_dom_sf"/>
</dbReference>
<feature type="signal peptide" evidence="8">
    <location>
        <begin position="1"/>
        <end position="22"/>
    </location>
</feature>
<dbReference type="PANTHER" id="PTHR30600:SF7">
    <property type="entry name" value="CYTOCHROME C PEROXIDASE-RELATED"/>
    <property type="match status" value="1"/>
</dbReference>
<accession>A0A1G9DMQ4</accession>
<evidence type="ECO:0000256" key="5">
    <source>
        <dbReference type="ARBA" id="ARBA00023004"/>
    </source>
</evidence>
<feature type="chain" id="PRO_5011793125" evidence="8">
    <location>
        <begin position="23"/>
        <end position="432"/>
    </location>
</feature>
<dbReference type="FunFam" id="1.10.760.10:FF:000020">
    <property type="entry name" value="Cytochrome c peroxidase"/>
    <property type="match status" value="1"/>
</dbReference>
<sequence>MTYRPLMYLTTALVLLAPTAFAQTADEPVVEQAQGVQDLPATDPAREATADGDASPAGTSAEDLAAETAVEPQADGAAADPNATPQAATEGASASPDAALRTEAAELFEVIPRAAEPPSGRPVTRAKVDLGAMLFFDPRMSVSGVFSCQSCHNIGMGGTDALETSIGHGWQQGPRNSPTMLNAVFNAAQFWDGRADDLAEQAKGPVQAGVEMNNTPENLIGTIQSMPGYVEAFEAAFPGEENPITFDNFALAVEAFETTLVTPNSRFDQWLMGMDGAMTDQEKRGLRAYIDAGCSACHAGVNFGGQEYYPFGLVEAPDAEVRPEGDVGRYAVTETAEDQYVFRAAPLRNVALTAPYFHSGKVWSLEEAVKIMANAQLGTELAEEQAQDITAFLGTLTGEQPQIVHPTLPVRTDETPMPAPIDAPPSTGAAAN</sequence>
<dbReference type="GO" id="GO:0030313">
    <property type="term" value="C:cell envelope"/>
    <property type="evidence" value="ECO:0007669"/>
    <property type="project" value="UniProtKB-SubCell"/>
</dbReference>
<evidence type="ECO:0000256" key="8">
    <source>
        <dbReference type="SAM" id="SignalP"/>
    </source>
</evidence>
<evidence type="ECO:0000259" key="9">
    <source>
        <dbReference type="PROSITE" id="PS51007"/>
    </source>
</evidence>
<organism evidence="10 11">
    <name type="scientific">Paracoccus chinensis</name>
    <dbReference type="NCBI Taxonomy" id="525640"/>
    <lineage>
        <taxon>Bacteria</taxon>
        <taxon>Pseudomonadati</taxon>
        <taxon>Pseudomonadota</taxon>
        <taxon>Alphaproteobacteria</taxon>
        <taxon>Rhodobacterales</taxon>
        <taxon>Paracoccaceae</taxon>
        <taxon>Paracoccus</taxon>
    </lineage>
</organism>
<dbReference type="Proteomes" id="UP000199555">
    <property type="component" value="Unassembled WGS sequence"/>
</dbReference>
<dbReference type="GO" id="GO:0020037">
    <property type="term" value="F:heme binding"/>
    <property type="evidence" value="ECO:0007669"/>
    <property type="project" value="InterPro"/>
</dbReference>
<feature type="region of interest" description="Disordered" evidence="7">
    <location>
        <begin position="409"/>
        <end position="432"/>
    </location>
</feature>
<keyword evidence="11" id="KW-1185">Reference proteome</keyword>
<dbReference type="InterPro" id="IPR051395">
    <property type="entry name" value="Cytochrome_c_Peroxidase/MauG"/>
</dbReference>
<keyword evidence="3 6" id="KW-0479">Metal-binding</keyword>
<dbReference type="GO" id="GO:0004130">
    <property type="term" value="F:cytochrome-c peroxidase activity"/>
    <property type="evidence" value="ECO:0007669"/>
    <property type="project" value="TreeGrafter"/>
</dbReference>
<dbReference type="Pfam" id="PF03150">
    <property type="entry name" value="CCP_MauG"/>
    <property type="match status" value="1"/>
</dbReference>
<name>A0A1G9DMQ4_9RHOB</name>
<feature type="region of interest" description="Disordered" evidence="7">
    <location>
        <begin position="43"/>
        <end position="97"/>
    </location>
</feature>
<comment type="subcellular location">
    <subcellularLocation>
        <location evidence="1">Cell envelope</location>
    </subcellularLocation>
</comment>
<evidence type="ECO:0000256" key="6">
    <source>
        <dbReference type="PROSITE-ProRule" id="PRU00433"/>
    </source>
</evidence>
<dbReference type="SUPFAM" id="SSF46626">
    <property type="entry name" value="Cytochrome c"/>
    <property type="match status" value="2"/>
</dbReference>
<evidence type="ECO:0000256" key="1">
    <source>
        <dbReference type="ARBA" id="ARBA00004196"/>
    </source>
</evidence>
<evidence type="ECO:0000256" key="2">
    <source>
        <dbReference type="ARBA" id="ARBA00022617"/>
    </source>
</evidence>
<evidence type="ECO:0000256" key="7">
    <source>
        <dbReference type="SAM" id="MobiDB-lite"/>
    </source>
</evidence>
<dbReference type="Gene3D" id="1.10.760.10">
    <property type="entry name" value="Cytochrome c-like domain"/>
    <property type="match status" value="2"/>
</dbReference>
<keyword evidence="5 6" id="KW-0408">Iron</keyword>
<reference evidence="11" key="1">
    <citation type="submission" date="2016-10" db="EMBL/GenBank/DDBJ databases">
        <authorList>
            <person name="Varghese N."/>
            <person name="Submissions S."/>
        </authorList>
    </citation>
    <scope>NUCLEOTIDE SEQUENCE [LARGE SCALE GENOMIC DNA]</scope>
    <source>
        <strain evidence="11">CGMCC 1.7655</strain>
    </source>
</reference>
<keyword evidence="8" id="KW-0732">Signal</keyword>
<feature type="domain" description="Cytochrome c" evidence="9">
    <location>
        <begin position="126"/>
        <end position="294"/>
    </location>
</feature>
<dbReference type="STRING" id="525640.SAMN04487971_102130"/>
<dbReference type="AlphaFoldDB" id="A0A1G9DMQ4"/>
<dbReference type="GO" id="GO:0009055">
    <property type="term" value="F:electron transfer activity"/>
    <property type="evidence" value="ECO:0007669"/>
    <property type="project" value="InterPro"/>
</dbReference>
<evidence type="ECO:0000256" key="4">
    <source>
        <dbReference type="ARBA" id="ARBA00023002"/>
    </source>
</evidence>
<dbReference type="PROSITE" id="PS51007">
    <property type="entry name" value="CYTC"/>
    <property type="match status" value="1"/>
</dbReference>
<dbReference type="InterPro" id="IPR004852">
    <property type="entry name" value="Di-haem_cyt_c_peroxidsae"/>
</dbReference>
<evidence type="ECO:0000256" key="3">
    <source>
        <dbReference type="ARBA" id="ARBA00022723"/>
    </source>
</evidence>
<evidence type="ECO:0000313" key="11">
    <source>
        <dbReference type="Proteomes" id="UP000199555"/>
    </source>
</evidence>
<keyword evidence="10" id="KW-0575">Peroxidase</keyword>
<proteinExistence type="predicted"/>
<dbReference type="PANTHER" id="PTHR30600">
    <property type="entry name" value="CYTOCHROME C PEROXIDASE-RELATED"/>
    <property type="match status" value="1"/>
</dbReference>
<protein>
    <submittedName>
        <fullName evidence="10">Cytochrome c peroxidase</fullName>
    </submittedName>
</protein>
<evidence type="ECO:0000313" key="10">
    <source>
        <dbReference type="EMBL" id="SDK65090.1"/>
    </source>
</evidence>
<feature type="compositionally biased region" description="Low complexity" evidence="7">
    <location>
        <begin position="77"/>
        <end position="89"/>
    </location>
</feature>
<dbReference type="EMBL" id="FNGE01000002">
    <property type="protein sequence ID" value="SDK65090.1"/>
    <property type="molecule type" value="Genomic_DNA"/>
</dbReference>
<dbReference type="GO" id="GO:0046872">
    <property type="term" value="F:metal ion binding"/>
    <property type="evidence" value="ECO:0007669"/>
    <property type="project" value="UniProtKB-KW"/>
</dbReference>